<comment type="caution">
    <text evidence="3">The sequence shown here is derived from an EMBL/GenBank/DDBJ whole genome shotgun (WGS) entry which is preliminary data.</text>
</comment>
<dbReference type="Proteomes" id="UP000245998">
    <property type="component" value="Unassembled WGS sequence"/>
</dbReference>
<accession>A0A2U1K8D1</accession>
<keyword evidence="2" id="KW-0812">Transmembrane</keyword>
<evidence type="ECO:0000313" key="3">
    <source>
        <dbReference type="EMBL" id="PWA13579.1"/>
    </source>
</evidence>
<organism evidence="3 4">
    <name type="scientific">Pueribacillus theae</name>
    <dbReference type="NCBI Taxonomy" id="2171751"/>
    <lineage>
        <taxon>Bacteria</taxon>
        <taxon>Bacillati</taxon>
        <taxon>Bacillota</taxon>
        <taxon>Bacilli</taxon>
        <taxon>Bacillales</taxon>
        <taxon>Bacillaceae</taxon>
        <taxon>Pueribacillus</taxon>
    </lineage>
</organism>
<keyword evidence="2" id="KW-0472">Membrane</keyword>
<reference evidence="3 4" key="1">
    <citation type="submission" date="2018-04" db="EMBL/GenBank/DDBJ databases">
        <title>Camelliibacillus theae gen. nov., sp. nov., isolated from Pu'er tea.</title>
        <authorList>
            <person name="Niu L."/>
        </authorList>
    </citation>
    <scope>NUCLEOTIDE SEQUENCE [LARGE SCALE GENOMIC DNA]</scope>
    <source>
        <strain evidence="3 4">T8</strain>
    </source>
</reference>
<evidence type="ECO:0000256" key="2">
    <source>
        <dbReference type="SAM" id="Phobius"/>
    </source>
</evidence>
<dbReference type="EMBL" id="QCZG01000001">
    <property type="protein sequence ID" value="PWA13579.1"/>
    <property type="molecule type" value="Genomic_DNA"/>
</dbReference>
<evidence type="ECO:0000313" key="4">
    <source>
        <dbReference type="Proteomes" id="UP000245998"/>
    </source>
</evidence>
<dbReference type="OrthoDB" id="2991071at2"/>
<feature type="transmembrane region" description="Helical" evidence="2">
    <location>
        <begin position="6"/>
        <end position="25"/>
    </location>
</feature>
<proteinExistence type="predicted"/>
<dbReference type="AlphaFoldDB" id="A0A2U1K8D1"/>
<name>A0A2U1K8D1_9BACI</name>
<sequence length="71" mass="7750">MQQQKIWIPLIASVGVGAATFYSMTKNGKSMGQTMQQMVPFVASMGGQSPQSMQGTNTQQANNNKQQQQLQ</sequence>
<gene>
    <name evidence="3" type="ORF">DCC39_00280</name>
</gene>
<feature type="compositionally biased region" description="Low complexity" evidence="1">
    <location>
        <begin position="54"/>
        <end position="71"/>
    </location>
</feature>
<keyword evidence="4" id="KW-1185">Reference proteome</keyword>
<keyword evidence="2" id="KW-1133">Transmembrane helix</keyword>
<feature type="region of interest" description="Disordered" evidence="1">
    <location>
        <begin position="45"/>
        <end position="71"/>
    </location>
</feature>
<protein>
    <submittedName>
        <fullName evidence="3">Uncharacterized protein</fullName>
    </submittedName>
</protein>
<evidence type="ECO:0000256" key="1">
    <source>
        <dbReference type="SAM" id="MobiDB-lite"/>
    </source>
</evidence>
<dbReference type="RefSeq" id="WP_116553083.1">
    <property type="nucleotide sequence ID" value="NZ_QCZG01000001.1"/>
</dbReference>